<reference evidence="4" key="1">
    <citation type="journal article" date="2019" name="Int. J. Syst. Evol. Microbiol.">
        <title>The Global Catalogue of Microorganisms (GCM) 10K type strain sequencing project: providing services to taxonomists for standard genome sequencing and annotation.</title>
        <authorList>
            <consortium name="The Broad Institute Genomics Platform"/>
            <consortium name="The Broad Institute Genome Sequencing Center for Infectious Disease"/>
            <person name="Wu L."/>
            <person name="Ma J."/>
        </authorList>
    </citation>
    <scope>NUCLEOTIDE SEQUENCE [LARGE SCALE GENOMIC DNA]</scope>
    <source>
        <strain evidence="4">CCUG 43304</strain>
    </source>
</reference>
<proteinExistence type="predicted"/>
<evidence type="ECO:0000313" key="4">
    <source>
        <dbReference type="Proteomes" id="UP001596306"/>
    </source>
</evidence>
<keyword evidence="1" id="KW-0175">Coiled coil</keyword>
<evidence type="ECO:0000256" key="1">
    <source>
        <dbReference type="SAM" id="Coils"/>
    </source>
</evidence>
<evidence type="ECO:0008006" key="5">
    <source>
        <dbReference type="Google" id="ProtNLM"/>
    </source>
</evidence>
<evidence type="ECO:0000256" key="2">
    <source>
        <dbReference type="SAM" id="MobiDB-lite"/>
    </source>
</evidence>
<dbReference type="EMBL" id="JBHSTP010000002">
    <property type="protein sequence ID" value="MFC6356695.1"/>
    <property type="molecule type" value="Genomic_DNA"/>
</dbReference>
<gene>
    <name evidence="3" type="ORF">ACFQB0_11315</name>
</gene>
<organism evidence="3 4">
    <name type="scientific">Luethyella okanaganae</name>
    <dbReference type="NCBI Taxonomy" id="69372"/>
    <lineage>
        <taxon>Bacteria</taxon>
        <taxon>Bacillati</taxon>
        <taxon>Actinomycetota</taxon>
        <taxon>Actinomycetes</taxon>
        <taxon>Micrococcales</taxon>
        <taxon>Microbacteriaceae</taxon>
        <taxon>Luethyella</taxon>
    </lineage>
</organism>
<accession>A0ABW1VJB0</accession>
<protein>
    <recommendedName>
        <fullName evidence="5">HTH HARE-type domain-containing protein</fullName>
    </recommendedName>
</protein>
<feature type="region of interest" description="Disordered" evidence="2">
    <location>
        <begin position="57"/>
        <end position="86"/>
    </location>
</feature>
<feature type="coiled-coil region" evidence="1">
    <location>
        <begin position="10"/>
        <end position="51"/>
    </location>
</feature>
<keyword evidence="4" id="KW-1185">Reference proteome</keyword>
<name>A0ABW1VJB0_9MICO</name>
<dbReference type="RefSeq" id="WP_386731469.1">
    <property type="nucleotide sequence ID" value="NZ_JBHSTP010000002.1"/>
</dbReference>
<comment type="caution">
    <text evidence="3">The sequence shown here is derived from an EMBL/GenBank/DDBJ whole genome shotgun (WGS) entry which is preliminary data.</text>
</comment>
<sequence>MDINPLRTTLKALRTESSSVESRVADLENELSDANARLSDLQGAIVHLERLLGDSSSAAGSVNEPLFTPETDTVNNDEAEKQTSPLRVPSAEWVKEVVETIGRPATKNEIFEAFGNIKGFPETWKNRRNSFNNALNRAADRDLIQRLDGDRFAPRYFAGAADSLDPGGR</sequence>
<evidence type="ECO:0000313" key="3">
    <source>
        <dbReference type="EMBL" id="MFC6356695.1"/>
    </source>
</evidence>
<dbReference type="Proteomes" id="UP001596306">
    <property type="component" value="Unassembled WGS sequence"/>
</dbReference>